<dbReference type="InterPro" id="IPR011008">
    <property type="entry name" value="Dimeric_a/b-barrel"/>
</dbReference>
<accession>A0A0G4KS76</accession>
<proteinExistence type="predicted"/>
<evidence type="ECO:0000313" key="2">
    <source>
        <dbReference type="Proteomes" id="UP000045706"/>
    </source>
</evidence>
<dbReference type="SUPFAM" id="SSF54909">
    <property type="entry name" value="Dimeric alpha+beta barrel"/>
    <property type="match status" value="1"/>
</dbReference>
<organism evidence="1 2">
    <name type="scientific">Verticillium longisporum</name>
    <name type="common">Verticillium dahliae var. longisporum</name>
    <dbReference type="NCBI Taxonomy" id="100787"/>
    <lineage>
        <taxon>Eukaryota</taxon>
        <taxon>Fungi</taxon>
        <taxon>Dikarya</taxon>
        <taxon>Ascomycota</taxon>
        <taxon>Pezizomycotina</taxon>
        <taxon>Sordariomycetes</taxon>
        <taxon>Hypocreomycetidae</taxon>
        <taxon>Glomerellales</taxon>
        <taxon>Plectosphaerellaceae</taxon>
        <taxon>Verticillium</taxon>
    </lineage>
</organism>
<dbReference type="EMBL" id="CVQI01003335">
    <property type="protein sequence ID" value="CRK12639.1"/>
    <property type="molecule type" value="Genomic_DNA"/>
</dbReference>
<sequence>MSDPITEFVTFTPRDLASHPSAPFGAIASTLLATPGVESLHTGPQHEDPATHLLAIRWTSHAAFTAFAASDRYTPWLADLKALLAGPPRFHQVRLAHAAAAAAVLTAPCTEIMTAYDIGRPLFPENLRLFSERMAAACAAQGTRGWHANAHGEVTTPIAREVDGTPGPAAVLLIGWDSVEDHALAKGGPGPILDNIELIRTGRKDVTLHHYNLEQLSRDLGSLTSATQACFRQMLRGSPSNAHGEVTTPIARDVDGTPGPAAVLLVGWDSVEDHALAKGGPGPILDNIELIRTGRKDVTLHHYNLKQLYM</sequence>
<dbReference type="Gene3D" id="3.30.70.100">
    <property type="match status" value="1"/>
</dbReference>
<dbReference type="Proteomes" id="UP000045706">
    <property type="component" value="Unassembled WGS sequence"/>
</dbReference>
<protein>
    <recommendedName>
        <fullName evidence="3">ABM domain-containing protein</fullName>
    </recommendedName>
</protein>
<gene>
    <name evidence="1" type="ORF">BN1723_001888</name>
</gene>
<reference evidence="2" key="1">
    <citation type="submission" date="2015-05" db="EMBL/GenBank/DDBJ databases">
        <authorList>
            <person name="Fogelqvist Johan"/>
        </authorList>
    </citation>
    <scope>NUCLEOTIDE SEQUENCE [LARGE SCALE GENOMIC DNA]</scope>
</reference>
<name>A0A0G4KS76_VERLO</name>
<feature type="non-terminal residue" evidence="1">
    <location>
        <position position="310"/>
    </location>
</feature>
<evidence type="ECO:0008006" key="3">
    <source>
        <dbReference type="Google" id="ProtNLM"/>
    </source>
</evidence>
<evidence type="ECO:0000313" key="1">
    <source>
        <dbReference type="EMBL" id="CRK12639.1"/>
    </source>
</evidence>
<dbReference type="AlphaFoldDB" id="A0A0G4KS76"/>